<evidence type="ECO:0000259" key="11">
    <source>
        <dbReference type="PROSITE" id="PS50850"/>
    </source>
</evidence>
<dbReference type="InterPro" id="IPR036259">
    <property type="entry name" value="MFS_trans_sf"/>
</dbReference>
<sequence>MTIMSDDNERDEVEEERINPTQESQLEPNKCKVEGRLVTQVCACMSAGLGMLVSGSVYGWPAAGLPSIDQDPQMNMSTGQRAWVVSIVALCALTGSFVTARVLDKIGRRTTLMCMSPVVAVGWTIMALAPNPTWVLVGRAVCGIVTPFLFSGACVYNSDTPEPWLRGRLGSISTLLLTLGILLSYVVGYLASWRNSCYILACPCFLTVLAVWLVPESPYFFMLKHRRKEAKATLSWLRGPKFNLETEMEAMEEKISEVGRKMNYRELLKPRTRKPFIIALFLHTLQQVSGGNILIMYTGTVIINAGIDNHGIATIYVGLVQLAGTVCSVLLMDHLGRRPMIITSTFIMGSLTVVLGGCYYVNDVLALGWPSWIPLLTILVGQFGYCLGCRTVPWLISSELFNTTIRTTANTICFSWNRILNFIIIQIFPFFVEAAGYSTVFFVFGSLCLLCCIISIFFLPETRGKSLEQIQDFFQDQQADTKNKNNNK</sequence>
<dbReference type="Pfam" id="PF00083">
    <property type="entry name" value="Sugar_tr"/>
    <property type="match status" value="1"/>
</dbReference>
<dbReference type="Proteomes" id="UP001292094">
    <property type="component" value="Unassembled WGS sequence"/>
</dbReference>
<feature type="transmembrane region" description="Helical" evidence="10">
    <location>
        <begin position="37"/>
        <end position="60"/>
    </location>
</feature>
<feature type="transmembrane region" description="Helical" evidence="10">
    <location>
        <begin position="339"/>
        <end position="360"/>
    </location>
</feature>
<dbReference type="InterPro" id="IPR003663">
    <property type="entry name" value="Sugar/inositol_transpt"/>
</dbReference>
<feature type="compositionally biased region" description="Acidic residues" evidence="9">
    <location>
        <begin position="1"/>
        <end position="15"/>
    </location>
</feature>
<evidence type="ECO:0000256" key="8">
    <source>
        <dbReference type="RuleBase" id="RU003346"/>
    </source>
</evidence>
<name>A0AAE1P4B6_9EUCA</name>
<dbReference type="SUPFAM" id="SSF103473">
    <property type="entry name" value="MFS general substrate transporter"/>
    <property type="match status" value="1"/>
</dbReference>
<organism evidence="12 13">
    <name type="scientific">Petrolisthes manimaculis</name>
    <dbReference type="NCBI Taxonomy" id="1843537"/>
    <lineage>
        <taxon>Eukaryota</taxon>
        <taxon>Metazoa</taxon>
        <taxon>Ecdysozoa</taxon>
        <taxon>Arthropoda</taxon>
        <taxon>Crustacea</taxon>
        <taxon>Multicrustacea</taxon>
        <taxon>Malacostraca</taxon>
        <taxon>Eumalacostraca</taxon>
        <taxon>Eucarida</taxon>
        <taxon>Decapoda</taxon>
        <taxon>Pleocyemata</taxon>
        <taxon>Anomura</taxon>
        <taxon>Galatheoidea</taxon>
        <taxon>Porcellanidae</taxon>
        <taxon>Petrolisthes</taxon>
    </lineage>
</organism>
<gene>
    <name evidence="12" type="ORF">Pmani_027181</name>
</gene>
<evidence type="ECO:0000256" key="4">
    <source>
        <dbReference type="ARBA" id="ARBA00022597"/>
    </source>
</evidence>
<feature type="transmembrane region" description="Helical" evidence="10">
    <location>
        <begin position="437"/>
        <end position="459"/>
    </location>
</feature>
<dbReference type="Gene3D" id="1.20.1250.20">
    <property type="entry name" value="MFS general substrate transporter like domains"/>
    <property type="match status" value="1"/>
</dbReference>
<feature type="transmembrane region" description="Helical" evidence="10">
    <location>
        <begin position="372"/>
        <end position="396"/>
    </location>
</feature>
<dbReference type="PANTHER" id="PTHR48021">
    <property type="match status" value="1"/>
</dbReference>
<evidence type="ECO:0000256" key="5">
    <source>
        <dbReference type="ARBA" id="ARBA00022692"/>
    </source>
</evidence>
<dbReference type="PANTHER" id="PTHR48021:SF1">
    <property type="entry name" value="GH07001P-RELATED"/>
    <property type="match status" value="1"/>
</dbReference>
<feature type="transmembrane region" description="Helical" evidence="10">
    <location>
        <begin position="136"/>
        <end position="157"/>
    </location>
</feature>
<keyword evidence="4" id="KW-0762">Sugar transport</keyword>
<reference evidence="12" key="1">
    <citation type="submission" date="2023-11" db="EMBL/GenBank/DDBJ databases">
        <title>Genome assemblies of two species of porcelain crab, Petrolisthes cinctipes and Petrolisthes manimaculis (Anomura: Porcellanidae).</title>
        <authorList>
            <person name="Angst P."/>
        </authorList>
    </citation>
    <scope>NUCLEOTIDE SEQUENCE</scope>
    <source>
        <strain evidence="12">PB745_02</strain>
        <tissue evidence="12">Gill</tissue>
    </source>
</reference>
<keyword evidence="2 8" id="KW-0813">Transport</keyword>
<feature type="transmembrane region" description="Helical" evidence="10">
    <location>
        <begin position="169"/>
        <end position="192"/>
    </location>
</feature>
<dbReference type="GO" id="GO:0022857">
    <property type="term" value="F:transmembrane transporter activity"/>
    <property type="evidence" value="ECO:0007669"/>
    <property type="project" value="InterPro"/>
</dbReference>
<evidence type="ECO:0000256" key="2">
    <source>
        <dbReference type="ARBA" id="ARBA00022448"/>
    </source>
</evidence>
<feature type="domain" description="Major facilitator superfamily (MFS) profile" evidence="11">
    <location>
        <begin position="43"/>
        <end position="463"/>
    </location>
</feature>
<keyword evidence="13" id="KW-1185">Reference proteome</keyword>
<feature type="transmembrane region" description="Helical" evidence="10">
    <location>
        <begin position="198"/>
        <end position="221"/>
    </location>
</feature>
<dbReference type="InterPro" id="IPR005828">
    <property type="entry name" value="MFS_sugar_transport-like"/>
</dbReference>
<comment type="caution">
    <text evidence="12">The sequence shown here is derived from an EMBL/GenBank/DDBJ whole genome shotgun (WGS) entry which is preliminary data.</text>
</comment>
<feature type="transmembrane region" description="Helical" evidence="10">
    <location>
        <begin position="276"/>
        <end position="299"/>
    </location>
</feature>
<dbReference type="PROSITE" id="PS50850">
    <property type="entry name" value="MFS"/>
    <property type="match status" value="1"/>
</dbReference>
<evidence type="ECO:0000313" key="12">
    <source>
        <dbReference type="EMBL" id="KAK4300627.1"/>
    </source>
</evidence>
<dbReference type="InterPro" id="IPR005829">
    <property type="entry name" value="Sugar_transporter_CS"/>
</dbReference>
<dbReference type="InterPro" id="IPR020846">
    <property type="entry name" value="MFS_dom"/>
</dbReference>
<keyword evidence="3" id="KW-1003">Cell membrane</keyword>
<evidence type="ECO:0000256" key="9">
    <source>
        <dbReference type="SAM" id="MobiDB-lite"/>
    </source>
</evidence>
<evidence type="ECO:0000256" key="6">
    <source>
        <dbReference type="ARBA" id="ARBA00022989"/>
    </source>
</evidence>
<proteinExistence type="inferred from homology"/>
<dbReference type="FunFam" id="1.20.1250.20:FF:000218">
    <property type="entry name" value="facilitated trehalose transporter Tret1"/>
    <property type="match status" value="1"/>
</dbReference>
<keyword evidence="5 10" id="KW-0812">Transmembrane</keyword>
<feature type="transmembrane region" description="Helical" evidence="10">
    <location>
        <begin position="408"/>
        <end position="431"/>
    </location>
</feature>
<evidence type="ECO:0000313" key="13">
    <source>
        <dbReference type="Proteomes" id="UP001292094"/>
    </source>
</evidence>
<comment type="similarity">
    <text evidence="8">Belongs to the major facilitator superfamily. Sugar transporter (TC 2.A.1.1) family.</text>
</comment>
<protein>
    <recommendedName>
        <fullName evidence="11">Major facilitator superfamily (MFS) profile domain-containing protein</fullName>
    </recommendedName>
</protein>
<evidence type="ECO:0000256" key="10">
    <source>
        <dbReference type="SAM" id="Phobius"/>
    </source>
</evidence>
<feature type="region of interest" description="Disordered" evidence="9">
    <location>
        <begin position="1"/>
        <end position="26"/>
    </location>
</feature>
<accession>A0AAE1P4B6</accession>
<keyword evidence="7 10" id="KW-0472">Membrane</keyword>
<comment type="subcellular location">
    <subcellularLocation>
        <location evidence="1">Cell membrane</location>
        <topology evidence="1">Multi-pass membrane protein</topology>
    </subcellularLocation>
</comment>
<evidence type="ECO:0000256" key="7">
    <source>
        <dbReference type="ARBA" id="ARBA00023136"/>
    </source>
</evidence>
<feature type="transmembrane region" description="Helical" evidence="10">
    <location>
        <begin position="80"/>
        <end position="100"/>
    </location>
</feature>
<feature type="transmembrane region" description="Helical" evidence="10">
    <location>
        <begin position="112"/>
        <end position="130"/>
    </location>
</feature>
<dbReference type="GO" id="GO:0005886">
    <property type="term" value="C:plasma membrane"/>
    <property type="evidence" value="ECO:0007669"/>
    <property type="project" value="UniProtKB-SubCell"/>
</dbReference>
<evidence type="ECO:0000256" key="1">
    <source>
        <dbReference type="ARBA" id="ARBA00004651"/>
    </source>
</evidence>
<evidence type="ECO:0000256" key="3">
    <source>
        <dbReference type="ARBA" id="ARBA00022475"/>
    </source>
</evidence>
<dbReference type="InterPro" id="IPR050549">
    <property type="entry name" value="MFS_Trehalose_Transporter"/>
</dbReference>
<dbReference type="AlphaFoldDB" id="A0AAE1P4B6"/>
<dbReference type="EMBL" id="JAWZYT010003020">
    <property type="protein sequence ID" value="KAK4300627.1"/>
    <property type="molecule type" value="Genomic_DNA"/>
</dbReference>
<dbReference type="NCBIfam" id="TIGR00879">
    <property type="entry name" value="SP"/>
    <property type="match status" value="1"/>
</dbReference>
<feature type="transmembrane region" description="Helical" evidence="10">
    <location>
        <begin position="311"/>
        <end position="332"/>
    </location>
</feature>
<dbReference type="PROSITE" id="PS00216">
    <property type="entry name" value="SUGAR_TRANSPORT_1"/>
    <property type="match status" value="2"/>
</dbReference>
<keyword evidence="6 10" id="KW-1133">Transmembrane helix</keyword>